<accession>A0A5D0RJM4</accession>
<name>A0A5D0RJM4_9RHOB</name>
<evidence type="ECO:0000256" key="3">
    <source>
        <dbReference type="ARBA" id="ARBA00023163"/>
    </source>
</evidence>
<dbReference type="Pfam" id="PF09339">
    <property type="entry name" value="HTH_IclR"/>
    <property type="match status" value="1"/>
</dbReference>
<evidence type="ECO:0000256" key="2">
    <source>
        <dbReference type="ARBA" id="ARBA00023125"/>
    </source>
</evidence>
<dbReference type="Gene3D" id="3.30.450.40">
    <property type="match status" value="1"/>
</dbReference>
<gene>
    <name evidence="7" type="ORF">FVF75_09290</name>
</gene>
<feature type="domain" description="HTH iclR-type" evidence="5">
    <location>
        <begin position="41"/>
        <end position="103"/>
    </location>
</feature>
<dbReference type="InterPro" id="IPR036390">
    <property type="entry name" value="WH_DNA-bd_sf"/>
</dbReference>
<evidence type="ECO:0000259" key="6">
    <source>
        <dbReference type="PROSITE" id="PS51078"/>
    </source>
</evidence>
<feature type="domain" description="IclR-ED" evidence="6">
    <location>
        <begin position="104"/>
        <end position="288"/>
    </location>
</feature>
<dbReference type="SUPFAM" id="SSF55781">
    <property type="entry name" value="GAF domain-like"/>
    <property type="match status" value="1"/>
</dbReference>
<dbReference type="InterPro" id="IPR036388">
    <property type="entry name" value="WH-like_DNA-bd_sf"/>
</dbReference>
<keyword evidence="8" id="KW-1185">Reference proteome</keyword>
<dbReference type="SUPFAM" id="SSF46785">
    <property type="entry name" value="Winged helix' DNA-binding domain"/>
    <property type="match status" value="1"/>
</dbReference>
<organism evidence="7 8">
    <name type="scientific">Maritimibacter fusiformis</name>
    <dbReference type="NCBI Taxonomy" id="2603819"/>
    <lineage>
        <taxon>Bacteria</taxon>
        <taxon>Pseudomonadati</taxon>
        <taxon>Pseudomonadota</taxon>
        <taxon>Alphaproteobacteria</taxon>
        <taxon>Rhodobacterales</taxon>
        <taxon>Roseobacteraceae</taxon>
        <taxon>Maritimibacter</taxon>
    </lineage>
</organism>
<evidence type="ECO:0000313" key="7">
    <source>
        <dbReference type="EMBL" id="TYB81309.1"/>
    </source>
</evidence>
<reference evidence="7 8" key="1">
    <citation type="submission" date="2019-08" db="EMBL/GenBank/DDBJ databases">
        <title>Identification of a novel species of the genus Boseongicola.</title>
        <authorList>
            <person name="Zhang X.-Q."/>
        </authorList>
    </citation>
    <scope>NUCLEOTIDE SEQUENCE [LARGE SCALE GENOMIC DNA]</scope>
    <source>
        <strain evidence="7 8">HY14</strain>
    </source>
</reference>
<evidence type="ECO:0000256" key="1">
    <source>
        <dbReference type="ARBA" id="ARBA00023015"/>
    </source>
</evidence>
<keyword evidence="1" id="KW-0805">Transcription regulation</keyword>
<dbReference type="SMART" id="SM00346">
    <property type="entry name" value="HTH_ICLR"/>
    <property type="match status" value="1"/>
</dbReference>
<dbReference type="InterPro" id="IPR014757">
    <property type="entry name" value="Tscrpt_reg_IclR_C"/>
</dbReference>
<feature type="compositionally biased region" description="Basic and acidic residues" evidence="4">
    <location>
        <begin position="18"/>
        <end position="33"/>
    </location>
</feature>
<dbReference type="InterPro" id="IPR029016">
    <property type="entry name" value="GAF-like_dom_sf"/>
</dbReference>
<dbReference type="InterPro" id="IPR050707">
    <property type="entry name" value="HTH_MetabolicPath_Reg"/>
</dbReference>
<dbReference type="PANTHER" id="PTHR30136">
    <property type="entry name" value="HELIX-TURN-HELIX TRANSCRIPTIONAL REGULATOR, ICLR FAMILY"/>
    <property type="match status" value="1"/>
</dbReference>
<dbReference type="GO" id="GO:0045892">
    <property type="term" value="P:negative regulation of DNA-templated transcription"/>
    <property type="evidence" value="ECO:0007669"/>
    <property type="project" value="TreeGrafter"/>
</dbReference>
<keyword evidence="2" id="KW-0238">DNA-binding</keyword>
<keyword evidence="3" id="KW-0804">Transcription</keyword>
<dbReference type="Gene3D" id="1.10.10.10">
    <property type="entry name" value="Winged helix-like DNA-binding domain superfamily/Winged helix DNA-binding domain"/>
    <property type="match status" value="1"/>
</dbReference>
<dbReference type="PROSITE" id="PS51078">
    <property type="entry name" value="ICLR_ED"/>
    <property type="match status" value="1"/>
</dbReference>
<dbReference type="PROSITE" id="PS51077">
    <property type="entry name" value="HTH_ICLR"/>
    <property type="match status" value="1"/>
</dbReference>
<dbReference type="AlphaFoldDB" id="A0A5D0RJM4"/>
<dbReference type="Pfam" id="PF01614">
    <property type="entry name" value="IclR_C"/>
    <property type="match status" value="1"/>
</dbReference>
<dbReference type="GO" id="GO:0003700">
    <property type="term" value="F:DNA-binding transcription factor activity"/>
    <property type="evidence" value="ECO:0007669"/>
    <property type="project" value="TreeGrafter"/>
</dbReference>
<dbReference type="RefSeq" id="WP_148377703.1">
    <property type="nucleotide sequence ID" value="NZ_VSIY01000006.1"/>
</dbReference>
<evidence type="ECO:0000313" key="8">
    <source>
        <dbReference type="Proteomes" id="UP000322080"/>
    </source>
</evidence>
<sequence length="291" mass="31599">MATDDSIGREVTQGIAARDARDAAVSDRPDSKAAGKPVKTIQSVDRAFEIIEILVARQQPLGLGELAQAAGLNVSTCHHLVTTLVERGYVLRTGRNRGYMLSSKLQELAERSQRKLDIADITSATLVEMAEELGMTVQLAVFDGMFLITKFTVAGAQSVVKEADEISKMRATHATATGKAILAWLPEQVVANVISENGLQRFTDKTIVSLSELMDDLRLVRRNGYAEDNEELREGVACIGAALRDESGTVVASISASFPAGSLSGEQREFVIRKVTQYARELSGRLKVSRY</sequence>
<feature type="region of interest" description="Disordered" evidence="4">
    <location>
        <begin position="1"/>
        <end position="38"/>
    </location>
</feature>
<dbReference type="PANTHER" id="PTHR30136:SF35">
    <property type="entry name" value="HTH-TYPE TRANSCRIPTIONAL REGULATOR RV1719"/>
    <property type="match status" value="1"/>
</dbReference>
<dbReference type="GO" id="GO:0003677">
    <property type="term" value="F:DNA binding"/>
    <property type="evidence" value="ECO:0007669"/>
    <property type="project" value="UniProtKB-KW"/>
</dbReference>
<proteinExistence type="predicted"/>
<dbReference type="InterPro" id="IPR005471">
    <property type="entry name" value="Tscrpt_reg_IclR_N"/>
</dbReference>
<protein>
    <submittedName>
        <fullName evidence="7">IclR family transcriptional regulator</fullName>
    </submittedName>
</protein>
<dbReference type="EMBL" id="VSIY01000006">
    <property type="protein sequence ID" value="TYB81309.1"/>
    <property type="molecule type" value="Genomic_DNA"/>
</dbReference>
<comment type="caution">
    <text evidence="7">The sequence shown here is derived from an EMBL/GenBank/DDBJ whole genome shotgun (WGS) entry which is preliminary data.</text>
</comment>
<evidence type="ECO:0000256" key="4">
    <source>
        <dbReference type="SAM" id="MobiDB-lite"/>
    </source>
</evidence>
<evidence type="ECO:0000259" key="5">
    <source>
        <dbReference type="PROSITE" id="PS51077"/>
    </source>
</evidence>
<dbReference type="Proteomes" id="UP000322080">
    <property type="component" value="Unassembled WGS sequence"/>
</dbReference>